<proteinExistence type="predicted"/>
<evidence type="ECO:0000313" key="2">
    <source>
        <dbReference type="Proteomes" id="UP000325579"/>
    </source>
</evidence>
<sequence>MARRREQPRAFGFGLNLDHTSRNGAAAGNLPAQSHKRDEDSGIGHLLPVPSVISKLVVHMLLISGVGHPVIRSAHTRDGETHCNHGIASESQDVSSFSGQQLLLFTSYPLHFYFQSKEKCSRDSARRSILEKSRHQVCLLISGVYAVEAFAECGVQICNLELNTGSSST</sequence>
<organism evidence="1 2">
    <name type="scientific">Aspergillus pseudonomiae</name>
    <dbReference type="NCBI Taxonomy" id="1506151"/>
    <lineage>
        <taxon>Eukaryota</taxon>
        <taxon>Fungi</taxon>
        <taxon>Dikarya</taxon>
        <taxon>Ascomycota</taxon>
        <taxon>Pezizomycotina</taxon>
        <taxon>Eurotiomycetes</taxon>
        <taxon>Eurotiomycetidae</taxon>
        <taxon>Eurotiales</taxon>
        <taxon>Aspergillaceae</taxon>
        <taxon>Aspergillus</taxon>
        <taxon>Aspergillus subgen. Circumdati</taxon>
    </lineage>
</organism>
<keyword evidence="2" id="KW-1185">Reference proteome</keyword>
<evidence type="ECO:0000313" key="1">
    <source>
        <dbReference type="EMBL" id="KAE8409559.1"/>
    </source>
</evidence>
<gene>
    <name evidence="1" type="ORF">BDV37DRAFT_79216</name>
</gene>
<dbReference type="AlphaFoldDB" id="A0A5N7DU67"/>
<accession>A0A5N7DU67</accession>
<reference evidence="1 2" key="1">
    <citation type="submission" date="2019-04" db="EMBL/GenBank/DDBJ databases">
        <authorList>
            <consortium name="DOE Joint Genome Institute"/>
            <person name="Mondo S."/>
            <person name="Kjaerbolling I."/>
            <person name="Vesth T."/>
            <person name="Frisvad J.C."/>
            <person name="Nybo J.L."/>
            <person name="Theobald S."/>
            <person name="Kildgaard S."/>
            <person name="Isbrandt T."/>
            <person name="Kuo A."/>
            <person name="Sato A."/>
            <person name="Lyhne E.K."/>
            <person name="Kogle M.E."/>
            <person name="Wiebenga A."/>
            <person name="Kun R.S."/>
            <person name="Lubbers R.J."/>
            <person name="Makela M.R."/>
            <person name="Barry K."/>
            <person name="Chovatia M."/>
            <person name="Clum A."/>
            <person name="Daum C."/>
            <person name="Haridas S."/>
            <person name="He G."/>
            <person name="LaButti K."/>
            <person name="Lipzen A."/>
            <person name="Riley R."/>
            <person name="Salamov A."/>
            <person name="Simmons B.A."/>
            <person name="Magnuson J.K."/>
            <person name="Henrissat B."/>
            <person name="Mortensen U.H."/>
            <person name="Larsen T.O."/>
            <person name="Devries R.P."/>
            <person name="Grigoriev I.V."/>
            <person name="Machida M."/>
            <person name="Baker S.E."/>
            <person name="Andersen M.R."/>
            <person name="Cantor M.N."/>
            <person name="Hua S.X."/>
        </authorList>
    </citation>
    <scope>NUCLEOTIDE SEQUENCE [LARGE SCALE GENOMIC DNA]</scope>
    <source>
        <strain evidence="1 2">CBS 119388</strain>
    </source>
</reference>
<name>A0A5N7DU67_9EURO</name>
<protein>
    <submittedName>
        <fullName evidence="1">Uncharacterized protein</fullName>
    </submittedName>
</protein>
<dbReference type="RefSeq" id="XP_031946878.1">
    <property type="nucleotide sequence ID" value="XM_032091227.1"/>
</dbReference>
<dbReference type="GeneID" id="43675918"/>
<dbReference type="EMBL" id="ML736739">
    <property type="protein sequence ID" value="KAE8409559.1"/>
    <property type="molecule type" value="Genomic_DNA"/>
</dbReference>
<dbReference type="Proteomes" id="UP000325579">
    <property type="component" value="Unassembled WGS sequence"/>
</dbReference>